<dbReference type="Gene3D" id="3.40.50.620">
    <property type="entry name" value="HUPs"/>
    <property type="match status" value="1"/>
</dbReference>
<comment type="cofactor">
    <cofactor evidence="11">
        <name>Zn(2+)</name>
        <dbReference type="ChEBI" id="CHEBI:29105"/>
    </cofactor>
    <text evidence="11">Binds 1 zinc ion per subunit.</text>
</comment>
<dbReference type="STRING" id="1236220.SAMN04488112_11634"/>
<comment type="function">
    <text evidence="11">Catalyzes the attachment of glutamate to tRNA(Glu) in a two-step reaction: glutamate is first activated by ATP to form Glu-AMP and then transferred to the acceptor end of tRNA(Glu).</text>
</comment>
<dbReference type="EMBL" id="FMZA01000016">
    <property type="protein sequence ID" value="SDC77610.1"/>
    <property type="molecule type" value="Genomic_DNA"/>
</dbReference>
<feature type="binding site" evidence="11">
    <location>
        <position position="107"/>
    </location>
    <ligand>
        <name>Zn(2+)</name>
        <dbReference type="ChEBI" id="CHEBI:29105"/>
    </ligand>
</feature>
<proteinExistence type="inferred from homology"/>
<reference evidence="14 15" key="1">
    <citation type="submission" date="2016-10" db="EMBL/GenBank/DDBJ databases">
        <authorList>
            <person name="de Groot N.N."/>
        </authorList>
    </citation>
    <scope>NUCLEOTIDE SEQUENCE [LARGE SCALE GENOMIC DNA]</scope>
    <source>
        <strain evidence="14 15">DSM 45514</strain>
    </source>
</reference>
<keyword evidence="6 11" id="KW-0547">Nucleotide-binding</keyword>
<evidence type="ECO:0000256" key="2">
    <source>
        <dbReference type="ARBA" id="ARBA00007894"/>
    </source>
</evidence>
<evidence type="ECO:0000256" key="4">
    <source>
        <dbReference type="ARBA" id="ARBA00022490"/>
    </source>
</evidence>
<organism evidence="14 15">
    <name type="scientific">Melghirimyces thermohalophilus</name>
    <dbReference type="NCBI Taxonomy" id="1236220"/>
    <lineage>
        <taxon>Bacteria</taxon>
        <taxon>Bacillati</taxon>
        <taxon>Bacillota</taxon>
        <taxon>Bacilli</taxon>
        <taxon>Bacillales</taxon>
        <taxon>Thermoactinomycetaceae</taxon>
        <taxon>Melghirimyces</taxon>
    </lineage>
</organism>
<evidence type="ECO:0000256" key="11">
    <source>
        <dbReference type="HAMAP-Rule" id="MF_00022"/>
    </source>
</evidence>
<feature type="binding site" evidence="11">
    <location>
        <position position="109"/>
    </location>
    <ligand>
        <name>Zn(2+)</name>
        <dbReference type="ChEBI" id="CHEBI:29105"/>
    </ligand>
</feature>
<feature type="short sequence motif" description="'KMSKS' region" evidence="11">
    <location>
        <begin position="251"/>
        <end position="255"/>
    </location>
</feature>
<evidence type="ECO:0000259" key="12">
    <source>
        <dbReference type="Pfam" id="PF00749"/>
    </source>
</evidence>
<keyword evidence="11" id="KW-0479">Metal-binding</keyword>
<comment type="similarity">
    <text evidence="2 11">Belongs to the class-I aminoacyl-tRNA synthetase family. Glutamate--tRNA ligase type 1 subfamily.</text>
</comment>
<dbReference type="RefSeq" id="WP_091571406.1">
    <property type="nucleotide sequence ID" value="NZ_FMZA01000016.1"/>
</dbReference>
<dbReference type="InterPro" id="IPR049940">
    <property type="entry name" value="GluQ/Sye"/>
</dbReference>
<feature type="domain" description="Glutamyl/glutaminyl-tRNA synthetase class Ib catalytic" evidence="12">
    <location>
        <begin position="3"/>
        <end position="325"/>
    </location>
</feature>
<evidence type="ECO:0000256" key="5">
    <source>
        <dbReference type="ARBA" id="ARBA00022598"/>
    </source>
</evidence>
<feature type="short sequence motif" description="'HIGH' region" evidence="11">
    <location>
        <begin position="10"/>
        <end position="20"/>
    </location>
</feature>
<dbReference type="GO" id="GO:0005829">
    <property type="term" value="C:cytosol"/>
    <property type="evidence" value="ECO:0007669"/>
    <property type="project" value="TreeGrafter"/>
</dbReference>
<dbReference type="Pfam" id="PF19269">
    <property type="entry name" value="Anticodon_2"/>
    <property type="match status" value="1"/>
</dbReference>
<dbReference type="PRINTS" id="PR00987">
    <property type="entry name" value="TRNASYNTHGLU"/>
</dbReference>
<keyword evidence="15" id="KW-1185">Reference proteome</keyword>
<accession>A0A1G6PBG6</accession>
<dbReference type="InterPro" id="IPR014729">
    <property type="entry name" value="Rossmann-like_a/b/a_fold"/>
</dbReference>
<dbReference type="Proteomes" id="UP000199387">
    <property type="component" value="Unassembled WGS sequence"/>
</dbReference>
<protein>
    <recommendedName>
        <fullName evidence="11">Glutamate--tRNA ligase</fullName>
        <ecNumber evidence="11">6.1.1.17</ecNumber>
    </recommendedName>
    <alternativeName>
        <fullName evidence="11">Glutamyl-tRNA synthetase</fullName>
        <shortName evidence="11">GluRS</shortName>
    </alternativeName>
</protein>
<dbReference type="InterPro" id="IPR001412">
    <property type="entry name" value="aa-tRNA-synth_I_CS"/>
</dbReference>
<dbReference type="GO" id="GO:0006424">
    <property type="term" value="P:glutamyl-tRNA aminoacylation"/>
    <property type="evidence" value="ECO:0007669"/>
    <property type="project" value="UniProtKB-UniRule"/>
</dbReference>
<dbReference type="OrthoDB" id="9807503at2"/>
<dbReference type="FunFam" id="1.10.10.350:FF:000002">
    <property type="entry name" value="Glutamate--tRNA ligase"/>
    <property type="match status" value="1"/>
</dbReference>
<evidence type="ECO:0000259" key="13">
    <source>
        <dbReference type="Pfam" id="PF19269"/>
    </source>
</evidence>
<evidence type="ECO:0000313" key="15">
    <source>
        <dbReference type="Proteomes" id="UP000199387"/>
    </source>
</evidence>
<feature type="binding site" evidence="11">
    <location>
        <position position="254"/>
    </location>
    <ligand>
        <name>ATP</name>
        <dbReference type="ChEBI" id="CHEBI:30616"/>
    </ligand>
</feature>
<dbReference type="PANTHER" id="PTHR43311">
    <property type="entry name" value="GLUTAMATE--TRNA LIGASE"/>
    <property type="match status" value="1"/>
</dbReference>
<keyword evidence="7 11" id="KW-0067">ATP-binding</keyword>
<dbReference type="AlphaFoldDB" id="A0A1G6PBG6"/>
<feature type="binding site" evidence="11">
    <location>
        <position position="134"/>
    </location>
    <ligand>
        <name>Zn(2+)</name>
        <dbReference type="ChEBI" id="CHEBI:29105"/>
    </ligand>
</feature>
<name>A0A1G6PBG6_9BACL</name>
<keyword evidence="8 11" id="KW-0648">Protein biosynthesis</keyword>
<dbReference type="SUPFAM" id="SSF48163">
    <property type="entry name" value="An anticodon-binding domain of class I aminoacyl-tRNA synthetases"/>
    <property type="match status" value="1"/>
</dbReference>
<dbReference type="InterPro" id="IPR008925">
    <property type="entry name" value="aa_tRNA-synth_I_cd-bd_sf"/>
</dbReference>
<evidence type="ECO:0000256" key="9">
    <source>
        <dbReference type="ARBA" id="ARBA00023146"/>
    </source>
</evidence>
<comment type="subcellular location">
    <subcellularLocation>
        <location evidence="1 11">Cytoplasm</location>
    </subcellularLocation>
</comment>
<evidence type="ECO:0000256" key="10">
    <source>
        <dbReference type="ARBA" id="ARBA00048351"/>
    </source>
</evidence>
<dbReference type="InterPro" id="IPR033910">
    <property type="entry name" value="GluRS_core"/>
</dbReference>
<dbReference type="SUPFAM" id="SSF52374">
    <property type="entry name" value="Nucleotidylyl transferase"/>
    <property type="match status" value="1"/>
</dbReference>
<dbReference type="GO" id="GO:0005524">
    <property type="term" value="F:ATP binding"/>
    <property type="evidence" value="ECO:0007669"/>
    <property type="project" value="UniProtKB-UniRule"/>
</dbReference>
<dbReference type="EC" id="6.1.1.17" evidence="11"/>
<evidence type="ECO:0000256" key="1">
    <source>
        <dbReference type="ARBA" id="ARBA00004496"/>
    </source>
</evidence>
<keyword evidence="11" id="KW-0862">Zinc</keyword>
<dbReference type="InterPro" id="IPR020751">
    <property type="entry name" value="aa-tRNA-synth_I_codon-bd_sub2"/>
</dbReference>
<keyword evidence="9 11" id="KW-0030">Aminoacyl-tRNA synthetase</keyword>
<dbReference type="InterPro" id="IPR004527">
    <property type="entry name" value="Glu-tRNA-ligase_bac/mito"/>
</dbReference>
<dbReference type="InterPro" id="IPR020058">
    <property type="entry name" value="Glu/Gln-tRNA-synth_Ib_cat-dom"/>
</dbReference>
<keyword evidence="4 11" id="KW-0963">Cytoplasm</keyword>
<dbReference type="InterPro" id="IPR045462">
    <property type="entry name" value="aa-tRNA-synth_I_cd-bd"/>
</dbReference>
<evidence type="ECO:0000256" key="8">
    <source>
        <dbReference type="ARBA" id="ARBA00022917"/>
    </source>
</evidence>
<dbReference type="PROSITE" id="PS00178">
    <property type="entry name" value="AA_TRNA_LIGASE_I"/>
    <property type="match status" value="1"/>
</dbReference>
<dbReference type="HAMAP" id="MF_00022">
    <property type="entry name" value="Glu_tRNA_synth_type1"/>
    <property type="match status" value="1"/>
</dbReference>
<evidence type="ECO:0000313" key="14">
    <source>
        <dbReference type="EMBL" id="SDC77610.1"/>
    </source>
</evidence>
<dbReference type="GO" id="GO:0000049">
    <property type="term" value="F:tRNA binding"/>
    <property type="evidence" value="ECO:0007669"/>
    <property type="project" value="InterPro"/>
</dbReference>
<comment type="subunit">
    <text evidence="3 11">Monomer.</text>
</comment>
<dbReference type="InterPro" id="IPR000924">
    <property type="entry name" value="Glu/Gln-tRNA-synth"/>
</dbReference>
<dbReference type="Gene3D" id="1.10.10.350">
    <property type="match status" value="1"/>
</dbReference>
<feature type="binding site" evidence="11">
    <location>
        <position position="136"/>
    </location>
    <ligand>
        <name>Zn(2+)</name>
        <dbReference type="ChEBI" id="CHEBI:29105"/>
    </ligand>
</feature>
<dbReference type="CDD" id="cd00808">
    <property type="entry name" value="GluRS_core"/>
    <property type="match status" value="1"/>
</dbReference>
<feature type="domain" description="Aminoacyl-tRNA synthetase class I anticodon-binding" evidence="13">
    <location>
        <begin position="339"/>
        <end position="485"/>
    </location>
</feature>
<evidence type="ECO:0000256" key="7">
    <source>
        <dbReference type="ARBA" id="ARBA00022840"/>
    </source>
</evidence>
<dbReference type="Pfam" id="PF00749">
    <property type="entry name" value="tRNA-synt_1c"/>
    <property type="match status" value="1"/>
</dbReference>
<comment type="catalytic activity">
    <reaction evidence="10 11">
        <text>tRNA(Glu) + L-glutamate + ATP = L-glutamyl-tRNA(Glu) + AMP + diphosphate</text>
        <dbReference type="Rhea" id="RHEA:23540"/>
        <dbReference type="Rhea" id="RHEA-COMP:9663"/>
        <dbReference type="Rhea" id="RHEA-COMP:9680"/>
        <dbReference type="ChEBI" id="CHEBI:29985"/>
        <dbReference type="ChEBI" id="CHEBI:30616"/>
        <dbReference type="ChEBI" id="CHEBI:33019"/>
        <dbReference type="ChEBI" id="CHEBI:78442"/>
        <dbReference type="ChEBI" id="CHEBI:78520"/>
        <dbReference type="ChEBI" id="CHEBI:456215"/>
        <dbReference type="EC" id="6.1.1.17"/>
    </reaction>
</comment>
<keyword evidence="5 11" id="KW-0436">Ligase</keyword>
<dbReference type="GO" id="GO:0008270">
    <property type="term" value="F:zinc ion binding"/>
    <property type="evidence" value="ECO:0007669"/>
    <property type="project" value="UniProtKB-UniRule"/>
</dbReference>
<dbReference type="NCBIfam" id="TIGR00464">
    <property type="entry name" value="gltX_bact"/>
    <property type="match status" value="1"/>
</dbReference>
<gene>
    <name evidence="11" type="primary">gltX</name>
    <name evidence="14" type="ORF">SAMN04488112_11634</name>
</gene>
<dbReference type="FunFam" id="3.40.50.620:FF:000007">
    <property type="entry name" value="Glutamate--tRNA ligase"/>
    <property type="match status" value="1"/>
</dbReference>
<dbReference type="GO" id="GO:0004818">
    <property type="term" value="F:glutamate-tRNA ligase activity"/>
    <property type="evidence" value="ECO:0007669"/>
    <property type="project" value="UniProtKB-UniRule"/>
</dbReference>
<evidence type="ECO:0000256" key="3">
    <source>
        <dbReference type="ARBA" id="ARBA00011245"/>
    </source>
</evidence>
<dbReference type="PANTHER" id="PTHR43311:SF2">
    <property type="entry name" value="GLUTAMATE--TRNA LIGASE, MITOCHONDRIAL-RELATED"/>
    <property type="match status" value="1"/>
</dbReference>
<evidence type="ECO:0000256" key="6">
    <source>
        <dbReference type="ARBA" id="ARBA00022741"/>
    </source>
</evidence>
<sequence length="495" mass="56329">MAEVRTRYAPSPTGHLHIGGARTALFSYLWARRNNGSFVVRIEDTDVERNVADAEQKQLDGLKWLGIDWDESVDVGGPHAPYRSMERVDLYQQHLQKLIDAGHAYPCYCTAEELDEERQKQLAEGVAPKYSGRCRHLTEAEREAFRREGRTPSIRFRVPEGRILTIHDEVRGEVRFESDGIGDFIIQRPDGRPTYNFAVVVDDALMEITHVVRAEEHLSNTPRQVLLYEALGFDVPTFAHASLILNPDGKKMSKRDESVIQFIDQYRERGYLPESILNFLVLLGWAPEGDKAEEEIFSKEELINLFSLKRVSKAPAVFDTGKLNWLNNHYIKKSSTERITELAIPHLAKAGRISENPTGDERQWVTRLVGLYQEQLDWVAQIVDLTEVFFREEPVYSDEAKEVLSAEQVPEVIASLIQQLEAFTGELTPDEVKALLKSVQKETGHKGKKLFMPVRCAVTGETHGPDLRETISLLGKEKVLGRLRGFLEQRDRILG</sequence>